<accession>A0A0V0GSJ5</accession>
<proteinExistence type="predicted"/>
<evidence type="ECO:0000313" key="1">
    <source>
        <dbReference type="EMBL" id="JAP10352.1"/>
    </source>
</evidence>
<organism evidence="1">
    <name type="scientific">Solanum chacoense</name>
    <name type="common">Chaco potato</name>
    <dbReference type="NCBI Taxonomy" id="4108"/>
    <lineage>
        <taxon>Eukaryota</taxon>
        <taxon>Viridiplantae</taxon>
        <taxon>Streptophyta</taxon>
        <taxon>Embryophyta</taxon>
        <taxon>Tracheophyta</taxon>
        <taxon>Spermatophyta</taxon>
        <taxon>Magnoliopsida</taxon>
        <taxon>eudicotyledons</taxon>
        <taxon>Gunneridae</taxon>
        <taxon>Pentapetalae</taxon>
        <taxon>asterids</taxon>
        <taxon>lamiids</taxon>
        <taxon>Solanales</taxon>
        <taxon>Solanaceae</taxon>
        <taxon>Solanoideae</taxon>
        <taxon>Solaneae</taxon>
        <taxon>Solanum</taxon>
    </lineage>
</organism>
<name>A0A0V0GSJ5_SOLCH</name>
<sequence>MVATKVPDINANANEHMRRMSTTEVAVFCSDDFLSGLIKTWLEMIRNARKTTDTTKIRTDIHCKFSSPYIA</sequence>
<dbReference type="EMBL" id="GEDG01033267">
    <property type="protein sequence ID" value="JAP10352.1"/>
    <property type="molecule type" value="Transcribed_RNA"/>
</dbReference>
<dbReference type="AlphaFoldDB" id="A0A0V0GSJ5"/>
<protein>
    <submittedName>
        <fullName evidence="1">Putative ovule protein</fullName>
    </submittedName>
</protein>
<reference evidence="1" key="1">
    <citation type="submission" date="2015-12" db="EMBL/GenBank/DDBJ databases">
        <title>Gene expression during late stages of embryo sac development: a critical building block for successful pollen-pistil interactions.</title>
        <authorList>
            <person name="Liu Y."/>
            <person name="Joly V."/>
            <person name="Sabar M."/>
            <person name="Matton D.P."/>
        </authorList>
    </citation>
    <scope>NUCLEOTIDE SEQUENCE</scope>
</reference>